<keyword evidence="4 9" id="KW-0808">Transferase</keyword>
<evidence type="ECO:0000256" key="9">
    <source>
        <dbReference type="PIRNR" id="PIRNR016636"/>
    </source>
</evidence>
<feature type="transmembrane region" description="Helical" evidence="10">
    <location>
        <begin position="38"/>
        <end position="61"/>
    </location>
</feature>
<feature type="transmembrane region" description="Helical" evidence="10">
    <location>
        <begin position="109"/>
        <end position="128"/>
    </location>
</feature>
<feature type="transmembrane region" description="Helical" evidence="10">
    <location>
        <begin position="226"/>
        <end position="246"/>
    </location>
</feature>
<evidence type="ECO:0000256" key="7">
    <source>
        <dbReference type="ARBA" id="ARBA00023136"/>
    </source>
</evidence>
<evidence type="ECO:0000256" key="1">
    <source>
        <dbReference type="ARBA" id="ARBA00004651"/>
    </source>
</evidence>
<dbReference type="NCBIfam" id="TIGR04091">
    <property type="entry name" value="LTA_dltB"/>
    <property type="match status" value="1"/>
</dbReference>
<keyword evidence="8 9" id="KW-0012">Acyltransferase</keyword>
<comment type="similarity">
    <text evidence="2 9">Belongs to the membrane-bound acyltransferase family.</text>
</comment>
<dbReference type="PIRSF" id="PIRSF500216">
    <property type="entry name" value="DltB"/>
    <property type="match status" value="1"/>
</dbReference>
<dbReference type="Pfam" id="PF03062">
    <property type="entry name" value="MBOAT"/>
    <property type="match status" value="1"/>
</dbReference>
<organism evidence="11 12">
    <name type="scientific">Eubacterium segne</name>
    <dbReference type="NCBI Taxonomy" id="2763045"/>
    <lineage>
        <taxon>Bacteria</taxon>
        <taxon>Bacillati</taxon>
        <taxon>Bacillota</taxon>
        <taxon>Clostridia</taxon>
        <taxon>Eubacteriales</taxon>
        <taxon>Eubacteriaceae</taxon>
        <taxon>Eubacterium</taxon>
    </lineage>
</organism>
<evidence type="ECO:0000313" key="11">
    <source>
        <dbReference type="EMBL" id="MBC5666763.1"/>
    </source>
</evidence>
<dbReference type="EMBL" id="JACOOZ010000001">
    <property type="protein sequence ID" value="MBC5666763.1"/>
    <property type="molecule type" value="Genomic_DNA"/>
</dbReference>
<keyword evidence="3 9" id="KW-1003">Cell membrane</keyword>
<feature type="transmembrane region" description="Helical" evidence="10">
    <location>
        <begin position="6"/>
        <end position="26"/>
    </location>
</feature>
<dbReference type="PANTHER" id="PTHR13285">
    <property type="entry name" value="ACYLTRANSFERASE"/>
    <property type="match status" value="1"/>
</dbReference>
<dbReference type="RefSeq" id="WP_186839897.1">
    <property type="nucleotide sequence ID" value="NZ_JACOOZ010000001.1"/>
</dbReference>
<sequence length="381" mass="44691">MSFFSGEFFFTMLIPVLVIALIIGLCEKTLKWYDIAVSVLFITLVLIDTPAALIYFVIYFLIELALVKIYEQIRKKGRVLWIYRLFVFLTIVPLALCKLNELDAFKGLGWFQFIGISYLTFRVVQIIIEMYDGVIEHISVSDFTAFLIFFPTFSCGPIDRSRRFEGDIQKAYKRSEYLELFGKGLEKFFVGIVYKFVLADLAYKVMMQVVEPTVLNEIAYAYTYGIYMFFDFAGYSLMAVGCGYMLGVKVPDNFNKPFISKDMKDFWARWHISLSEWFRDFIFTRFIISSTKKKRFKTRLTTASVGFIINMFVMGVWHGLSLCYIVYGLYHGILLALTEIYQKKSKFYRRNKKKKWYYVLSWTVTINLVMFGFLIFSGHLI</sequence>
<evidence type="ECO:0000256" key="4">
    <source>
        <dbReference type="ARBA" id="ARBA00022679"/>
    </source>
</evidence>
<evidence type="ECO:0000256" key="6">
    <source>
        <dbReference type="ARBA" id="ARBA00022989"/>
    </source>
</evidence>
<comment type="function">
    <text evidence="9">O-acyltransferase that catalyzes D-alanylation of both teichoic acid and lipoteichoic acid (LTA). D-alanylation of LTA plays an important role in modulating the properties of the cell wall in Gram-positive bacteria, influencing the net charge of the cell wall. Catalyzes D-alanylation from DltC carrier protein.</text>
</comment>
<protein>
    <recommendedName>
        <fullName evidence="9">Teichoic acid D-alanyltransferase</fullName>
        <ecNumber evidence="9">2.3.1.-</ecNumber>
    </recommendedName>
</protein>
<comment type="pathway">
    <text evidence="9">Cell wall biogenesis; lipoteichoic acid biosynthesis.</text>
</comment>
<comment type="subcellular location">
    <subcellularLocation>
        <location evidence="1">Cell membrane</location>
        <topology evidence="1">Multi-pass membrane protein</topology>
    </subcellularLocation>
</comment>
<name>A0ABR7EZI3_9FIRM</name>
<proteinExistence type="inferred from homology"/>
<feature type="transmembrane region" description="Helical" evidence="10">
    <location>
        <begin position="356"/>
        <end position="376"/>
    </location>
</feature>
<evidence type="ECO:0000256" key="5">
    <source>
        <dbReference type="ARBA" id="ARBA00022692"/>
    </source>
</evidence>
<evidence type="ECO:0000256" key="3">
    <source>
        <dbReference type="ARBA" id="ARBA00022475"/>
    </source>
</evidence>
<dbReference type="InterPro" id="IPR024024">
    <property type="entry name" value="DltB"/>
</dbReference>
<dbReference type="InterPro" id="IPR051085">
    <property type="entry name" value="MB_O-acyltransferase"/>
</dbReference>
<keyword evidence="12" id="KW-1185">Reference proteome</keyword>
<feature type="transmembrane region" description="Helical" evidence="10">
    <location>
        <begin position="324"/>
        <end position="341"/>
    </location>
</feature>
<evidence type="ECO:0000256" key="8">
    <source>
        <dbReference type="ARBA" id="ARBA00023315"/>
    </source>
</evidence>
<evidence type="ECO:0000256" key="2">
    <source>
        <dbReference type="ARBA" id="ARBA00010323"/>
    </source>
</evidence>
<dbReference type="PANTHER" id="PTHR13285:SF23">
    <property type="entry name" value="TEICHOIC ACID D-ALANYLTRANSFERASE"/>
    <property type="match status" value="1"/>
</dbReference>
<feature type="transmembrane region" description="Helical" evidence="10">
    <location>
        <begin position="81"/>
        <end position="97"/>
    </location>
</feature>
<keyword evidence="6 10" id="KW-1133">Transmembrane helix</keyword>
<dbReference type="Proteomes" id="UP000597877">
    <property type="component" value="Unassembled WGS sequence"/>
</dbReference>
<keyword evidence="7 9" id="KW-0472">Membrane</keyword>
<dbReference type="InterPro" id="IPR004299">
    <property type="entry name" value="MBOAT_fam"/>
</dbReference>
<evidence type="ECO:0000313" key="12">
    <source>
        <dbReference type="Proteomes" id="UP000597877"/>
    </source>
</evidence>
<dbReference type="EC" id="2.3.1.-" evidence="9"/>
<comment type="caution">
    <text evidence="11">The sequence shown here is derived from an EMBL/GenBank/DDBJ whole genome shotgun (WGS) entry which is preliminary data.</text>
</comment>
<evidence type="ECO:0000256" key="10">
    <source>
        <dbReference type="SAM" id="Phobius"/>
    </source>
</evidence>
<gene>
    <name evidence="11" type="primary">dltB</name>
    <name evidence="11" type="ORF">H8S00_01975</name>
</gene>
<accession>A0ABR7EZI3</accession>
<dbReference type="InterPro" id="IPR024194">
    <property type="entry name" value="Ac/AlaTfrase_AlgI/DltB"/>
</dbReference>
<reference evidence="11 12" key="1">
    <citation type="submission" date="2020-08" db="EMBL/GenBank/DDBJ databases">
        <title>Genome public.</title>
        <authorList>
            <person name="Liu C."/>
            <person name="Sun Q."/>
        </authorList>
    </citation>
    <scope>NUCLEOTIDE SEQUENCE [LARGE SCALE GENOMIC DNA]</scope>
    <source>
        <strain evidence="11 12">BX4</strain>
    </source>
</reference>
<dbReference type="PIRSF" id="PIRSF016636">
    <property type="entry name" value="AlgI_DltB"/>
    <property type="match status" value="1"/>
</dbReference>
<keyword evidence="5 10" id="KW-0812">Transmembrane</keyword>